<dbReference type="EMBL" id="DVKI01000148">
    <property type="protein sequence ID" value="HIT17671.1"/>
    <property type="molecule type" value="Genomic_DNA"/>
</dbReference>
<sequence>MEKEIVLHLYGCKSLSKESMKQFHYKDSLCATESLVIRGNNSLDYVEPFFFSCLPYLKKIVFEEQVSLICSNAFLLCPLLEEVCFQKGVGVIAREAFIGCLSLKNIVVNARTVVYSDSFDSITKVSRLEDKKNKVERTKFLKKYVAFQGKDFKTIYVDQDTKKQILITKKKWQYAIVPESDNNYYICDSSFAKTDTFRNYDRKIPEKDILPFFVPKNAFFYFKKVMTMIPKQLALAGIHFSHFHPGGCVKDSGYPSTEGVIRVTIPFAMLCTYMGSTCTFTKIKPYSYVLPFSNISFMDSLLSQYKERKEGDFILMAHALNAKDAKQIYLEGKGKEIFLDKSLIDSLFASSKEASLAKESARMREQLSMSSPKMKLEKLESFVNNLVNNPELEKMNHKLAKLIVESRVDFTDLLMNTTDAKSFYKKAGVMLREIILPRMFDRADFQVENKIDAYLFLKENSYFMYEKAKEEFKNFLQNHNENRLARTTMFREFNEILEVPEYEKLKTYCPDDLAEDTIINKFREFVEFIRNDFILRVEICSKDWNLAKDYMKKFSHIIEAMGSLESEKEASEIVLTISHIGRAEELYDCFINAPARNLIEEQSKFNPKEITDDQLLETFQKYIFFLKRNFTEKASQKEQELAANYMKEYARKFSELDMSEDAITLADEIANKKETSFCHLTFVLALSPSMAGAAYLPSAIEEELPMPCSFQEAFHLVEKNFPSSSFRDLIELLDTRRDRPEVKQALDEMRDRENQERLRKSIEKNQRELKKDLDQMIDHYLQEEKAKEERRLQEIQEKKAAKEGARLEQERKEKEKEQKESYCVSKNTLSGNASSVSKKITPSAPKEIPPAEWNLPPAITTDMVARREIISYLSCLDRITYLDFRELKERQEEFIRKGDYGNAFFIATKLNDKNWLATSYYYGLGVELNHDKAYEICIKVKQNEGGKVNFESKYARLLFIYGELQRNGRQKYGVQKKGKEEPLWVFKNRLADNFKNELGIPVTIDETYSGFSQDDQGNYFFSKVTFTISISKSDRENYIQSYNKHSLERNYWSEHEEGFQVANKNTEMYSRYKGYREAVDTLHAGSQAASSNDYFGAVVDSQQGFKKDCSNAFHKTLNELNDTTFYTTRDIIGLLNKQAIPKILDKLERVYILSKSAIYKFK</sequence>
<accession>A0A9D1G8I9</accession>
<dbReference type="Pfam" id="PF13306">
    <property type="entry name" value="LRR_5"/>
    <property type="match status" value="1"/>
</dbReference>
<dbReference type="InterPro" id="IPR032675">
    <property type="entry name" value="LRR_dom_sf"/>
</dbReference>
<gene>
    <name evidence="2" type="ORF">IAD04_04800</name>
</gene>
<evidence type="ECO:0000256" key="1">
    <source>
        <dbReference type="SAM" id="MobiDB-lite"/>
    </source>
</evidence>
<organism evidence="2 3">
    <name type="scientific">Candidatus Caccosoma faecigallinarum</name>
    <dbReference type="NCBI Taxonomy" id="2840720"/>
    <lineage>
        <taxon>Bacteria</taxon>
        <taxon>Bacillati</taxon>
        <taxon>Bacillota</taxon>
        <taxon>Bacillota incertae sedis</taxon>
        <taxon>Candidatus Caccosoma</taxon>
    </lineage>
</organism>
<dbReference type="AlphaFoldDB" id="A0A9D1G8I9"/>
<dbReference type="Proteomes" id="UP000886893">
    <property type="component" value="Unassembled WGS sequence"/>
</dbReference>
<reference evidence="2" key="2">
    <citation type="journal article" date="2021" name="PeerJ">
        <title>Extensive microbial diversity within the chicken gut microbiome revealed by metagenomics and culture.</title>
        <authorList>
            <person name="Gilroy R."/>
            <person name="Ravi A."/>
            <person name="Getino M."/>
            <person name="Pursley I."/>
            <person name="Horton D.L."/>
            <person name="Alikhan N.F."/>
            <person name="Baker D."/>
            <person name="Gharbi K."/>
            <person name="Hall N."/>
            <person name="Watson M."/>
            <person name="Adriaenssens E.M."/>
            <person name="Foster-Nyarko E."/>
            <person name="Jarju S."/>
            <person name="Secka A."/>
            <person name="Antonio M."/>
            <person name="Oren A."/>
            <person name="Chaudhuri R.R."/>
            <person name="La Ragione R."/>
            <person name="Hildebrand F."/>
            <person name="Pallen M.J."/>
        </authorList>
    </citation>
    <scope>NUCLEOTIDE SEQUENCE</scope>
    <source>
        <strain evidence="2">14508</strain>
    </source>
</reference>
<proteinExistence type="predicted"/>
<dbReference type="InterPro" id="IPR026906">
    <property type="entry name" value="LRR_5"/>
</dbReference>
<comment type="caution">
    <text evidence="2">The sequence shown here is derived from an EMBL/GenBank/DDBJ whole genome shotgun (WGS) entry which is preliminary data.</text>
</comment>
<evidence type="ECO:0000313" key="3">
    <source>
        <dbReference type="Proteomes" id="UP000886893"/>
    </source>
</evidence>
<evidence type="ECO:0000313" key="2">
    <source>
        <dbReference type="EMBL" id="HIT17671.1"/>
    </source>
</evidence>
<dbReference type="Gene3D" id="3.80.10.10">
    <property type="entry name" value="Ribonuclease Inhibitor"/>
    <property type="match status" value="1"/>
</dbReference>
<feature type="region of interest" description="Disordered" evidence="1">
    <location>
        <begin position="795"/>
        <end position="819"/>
    </location>
</feature>
<reference evidence="2" key="1">
    <citation type="submission" date="2020-10" db="EMBL/GenBank/DDBJ databases">
        <authorList>
            <person name="Gilroy R."/>
        </authorList>
    </citation>
    <scope>NUCLEOTIDE SEQUENCE</scope>
    <source>
        <strain evidence="2">14508</strain>
    </source>
</reference>
<protein>
    <submittedName>
        <fullName evidence="2">Leucine-rich repeat protein</fullName>
    </submittedName>
</protein>
<name>A0A9D1G8I9_9FIRM</name>